<feature type="domain" description="Prepilin type IV endopeptidase peptidase" evidence="8">
    <location>
        <begin position="105"/>
        <end position="205"/>
    </location>
</feature>
<feature type="transmembrane region" description="Helical" evidence="7">
    <location>
        <begin position="100"/>
        <end position="120"/>
    </location>
</feature>
<dbReference type="AlphaFoldDB" id="A0A089LMC8"/>
<dbReference type="InterPro" id="IPR000045">
    <property type="entry name" value="Prepilin_IV_endopep_pep"/>
</dbReference>
<dbReference type="KEGG" id="pbd:PBOR_33375"/>
<evidence type="ECO:0000256" key="7">
    <source>
        <dbReference type="SAM" id="Phobius"/>
    </source>
</evidence>
<comment type="subcellular location">
    <subcellularLocation>
        <location evidence="1">Cell membrane</location>
        <topology evidence="1">Multi-pass membrane protein</topology>
    </subcellularLocation>
</comment>
<dbReference type="GO" id="GO:0004190">
    <property type="term" value="F:aspartic-type endopeptidase activity"/>
    <property type="evidence" value="ECO:0007669"/>
    <property type="project" value="InterPro"/>
</dbReference>
<keyword evidence="11" id="KW-1185">Reference proteome</keyword>
<evidence type="ECO:0000256" key="5">
    <source>
        <dbReference type="ARBA" id="ARBA00022989"/>
    </source>
</evidence>
<feature type="transmembrane region" description="Helical" evidence="7">
    <location>
        <begin position="127"/>
        <end position="143"/>
    </location>
</feature>
<keyword evidence="3" id="KW-1003">Cell membrane</keyword>
<dbReference type="OrthoDB" id="9789291at2"/>
<keyword evidence="5 7" id="KW-1133">Transmembrane helix</keyword>
<comment type="similarity">
    <text evidence="2">Belongs to the peptidase A24 family.</text>
</comment>
<evidence type="ECO:0000256" key="6">
    <source>
        <dbReference type="ARBA" id="ARBA00023136"/>
    </source>
</evidence>
<dbReference type="Gene3D" id="1.20.120.1220">
    <property type="match status" value="1"/>
</dbReference>
<keyword evidence="4 7" id="KW-0812">Transmembrane</keyword>
<name>A0A089LMC8_PAEBO</name>
<evidence type="ECO:0000259" key="9">
    <source>
        <dbReference type="Pfam" id="PF06750"/>
    </source>
</evidence>
<organism evidence="10 11">
    <name type="scientific">Paenibacillus borealis</name>
    <dbReference type="NCBI Taxonomy" id="160799"/>
    <lineage>
        <taxon>Bacteria</taxon>
        <taxon>Bacillati</taxon>
        <taxon>Bacillota</taxon>
        <taxon>Bacilli</taxon>
        <taxon>Bacillales</taxon>
        <taxon>Paenibacillaceae</taxon>
        <taxon>Paenibacillus</taxon>
    </lineage>
</organism>
<feature type="transmembrane region" description="Helical" evidence="7">
    <location>
        <begin position="6"/>
        <end position="25"/>
    </location>
</feature>
<dbReference type="GO" id="GO:0005886">
    <property type="term" value="C:plasma membrane"/>
    <property type="evidence" value="ECO:0007669"/>
    <property type="project" value="UniProtKB-SubCell"/>
</dbReference>
<feature type="transmembrane region" description="Helical" evidence="7">
    <location>
        <begin position="225"/>
        <end position="247"/>
    </location>
</feature>
<dbReference type="InterPro" id="IPR050882">
    <property type="entry name" value="Prepilin_peptidase/N-MTase"/>
</dbReference>
<evidence type="ECO:0000313" key="10">
    <source>
        <dbReference type="EMBL" id="AIQ61250.1"/>
    </source>
</evidence>
<dbReference type="RefSeq" id="WP_042218027.1">
    <property type="nucleotide sequence ID" value="NZ_CP009285.1"/>
</dbReference>
<evidence type="ECO:0000259" key="8">
    <source>
        <dbReference type="Pfam" id="PF01478"/>
    </source>
</evidence>
<accession>A0A089LMC8</accession>
<evidence type="ECO:0000256" key="2">
    <source>
        <dbReference type="ARBA" id="ARBA00005801"/>
    </source>
</evidence>
<reference evidence="10" key="1">
    <citation type="submission" date="2014-08" db="EMBL/GenBank/DDBJ databases">
        <title>Comparative genomics of the Paenibacillus odorifer group.</title>
        <authorList>
            <person name="den Bakker H.C."/>
            <person name="Tsai Y.-C.Y.-C."/>
            <person name="Martin N."/>
            <person name="Korlach J."/>
            <person name="Wiedmann M."/>
        </authorList>
    </citation>
    <scope>NUCLEOTIDE SEQUENCE [LARGE SCALE GENOMIC DNA]</scope>
    <source>
        <strain evidence="10">DSM 13188</strain>
    </source>
</reference>
<evidence type="ECO:0000256" key="4">
    <source>
        <dbReference type="ARBA" id="ARBA00022692"/>
    </source>
</evidence>
<dbReference type="GO" id="GO:0006465">
    <property type="term" value="P:signal peptide processing"/>
    <property type="evidence" value="ECO:0007669"/>
    <property type="project" value="TreeGrafter"/>
</dbReference>
<feature type="transmembrane region" description="Helical" evidence="7">
    <location>
        <begin position="149"/>
        <end position="167"/>
    </location>
</feature>
<dbReference type="HOGENOM" id="CLU_057101_0_1_9"/>
<dbReference type="Pfam" id="PF01478">
    <property type="entry name" value="Peptidase_A24"/>
    <property type="match status" value="1"/>
</dbReference>
<proteinExistence type="inferred from homology"/>
<evidence type="ECO:0000256" key="1">
    <source>
        <dbReference type="ARBA" id="ARBA00004651"/>
    </source>
</evidence>
<keyword evidence="6 7" id="KW-0472">Membrane</keyword>
<sequence length="249" mass="26660">MTIFLACYITLIGLILGSFFNVVALRIPAGESLLRPPSHCPSCSTQLKARDLVPVLSYLFTQGKCRHCGSRISPLYMLGELATGLLFLWMYLQFGLTGKGIIGFLLVSLAVIVTVADLKFMRIPNKVLLFFLPLLSLAVLLFPETSLVSHLLGAALGGGILLLLALFGGMGMGDVKLMALLGLVLGFPNVILAFLIACLLGTMVGGTLLLTGRIQRKQHIPFGPWLAAGALLAFSYGSHLISGYLALIR</sequence>
<dbReference type="PANTHER" id="PTHR30487">
    <property type="entry name" value="TYPE 4 PREPILIN-LIKE PROTEINS LEADER PEPTIDE-PROCESSING ENZYME"/>
    <property type="match status" value="1"/>
</dbReference>
<dbReference type="Pfam" id="PF06750">
    <property type="entry name" value="A24_N_bact"/>
    <property type="match status" value="1"/>
</dbReference>
<gene>
    <name evidence="10" type="ORF">PBOR_33375</name>
</gene>
<feature type="domain" description="Prepilin peptidase A24 N-terminal" evidence="9">
    <location>
        <begin position="11"/>
        <end position="94"/>
    </location>
</feature>
<protein>
    <submittedName>
        <fullName evidence="10">Prepilin peptidase</fullName>
    </submittedName>
</protein>
<dbReference type="EMBL" id="CP009285">
    <property type="protein sequence ID" value="AIQ61250.1"/>
    <property type="molecule type" value="Genomic_DNA"/>
</dbReference>
<dbReference type="PANTHER" id="PTHR30487:SF0">
    <property type="entry name" value="PREPILIN LEADER PEPTIDASE_N-METHYLTRANSFERASE-RELATED"/>
    <property type="match status" value="1"/>
</dbReference>
<feature type="transmembrane region" description="Helical" evidence="7">
    <location>
        <begin position="179"/>
        <end position="205"/>
    </location>
</feature>
<dbReference type="Proteomes" id="UP000029518">
    <property type="component" value="Chromosome"/>
</dbReference>
<evidence type="ECO:0000256" key="3">
    <source>
        <dbReference type="ARBA" id="ARBA00022475"/>
    </source>
</evidence>
<dbReference type="InterPro" id="IPR010627">
    <property type="entry name" value="Prepilin_pept_A24_N"/>
</dbReference>
<evidence type="ECO:0000313" key="11">
    <source>
        <dbReference type="Proteomes" id="UP000029518"/>
    </source>
</evidence>